<evidence type="ECO:0000256" key="3">
    <source>
        <dbReference type="ARBA" id="ARBA00023136"/>
    </source>
</evidence>
<keyword evidence="1 4" id="KW-0812">Transmembrane</keyword>
<gene>
    <name evidence="5" type="ORF">ACFOKA_08290</name>
</gene>
<organism evidence="5 6">
    <name type="scientific">Kordiimonas pumila</name>
    <dbReference type="NCBI Taxonomy" id="2161677"/>
    <lineage>
        <taxon>Bacteria</taxon>
        <taxon>Pseudomonadati</taxon>
        <taxon>Pseudomonadota</taxon>
        <taxon>Alphaproteobacteria</taxon>
        <taxon>Kordiimonadales</taxon>
        <taxon>Kordiimonadaceae</taxon>
        <taxon>Kordiimonas</taxon>
    </lineage>
</organism>
<comment type="caution">
    <text evidence="5">The sequence shown here is derived from an EMBL/GenBank/DDBJ whole genome shotgun (WGS) entry which is preliminary data.</text>
</comment>
<dbReference type="InterPro" id="IPR011701">
    <property type="entry name" value="MFS"/>
</dbReference>
<accession>A0ABV7D442</accession>
<feature type="transmembrane region" description="Helical" evidence="4">
    <location>
        <begin position="27"/>
        <end position="47"/>
    </location>
</feature>
<sequence>MGVTQGLLAKMVVDNTPDDMRETAFGFFNFSQGLAFLIANIIAGYMWDRHGSAVTFYIGIFFSFIACAAVVGMAYHTKMQRS</sequence>
<protein>
    <submittedName>
        <fullName evidence="5">MFS transporter</fullName>
    </submittedName>
</protein>
<evidence type="ECO:0000313" key="5">
    <source>
        <dbReference type="EMBL" id="MFC3051901.1"/>
    </source>
</evidence>
<dbReference type="Proteomes" id="UP001595444">
    <property type="component" value="Unassembled WGS sequence"/>
</dbReference>
<dbReference type="SUPFAM" id="SSF103473">
    <property type="entry name" value="MFS general substrate transporter"/>
    <property type="match status" value="1"/>
</dbReference>
<keyword evidence="3 4" id="KW-0472">Membrane</keyword>
<dbReference type="EMBL" id="JBHRSL010000005">
    <property type="protein sequence ID" value="MFC3051901.1"/>
    <property type="molecule type" value="Genomic_DNA"/>
</dbReference>
<dbReference type="Gene3D" id="1.20.1250.20">
    <property type="entry name" value="MFS general substrate transporter like domains"/>
    <property type="match status" value="1"/>
</dbReference>
<evidence type="ECO:0000256" key="1">
    <source>
        <dbReference type="ARBA" id="ARBA00022692"/>
    </source>
</evidence>
<dbReference type="InterPro" id="IPR036259">
    <property type="entry name" value="MFS_trans_sf"/>
</dbReference>
<proteinExistence type="predicted"/>
<dbReference type="RefSeq" id="WP_194214247.1">
    <property type="nucleotide sequence ID" value="NZ_CP061205.1"/>
</dbReference>
<reference evidence="6" key="1">
    <citation type="journal article" date="2019" name="Int. J. Syst. Evol. Microbiol.">
        <title>The Global Catalogue of Microorganisms (GCM) 10K type strain sequencing project: providing services to taxonomists for standard genome sequencing and annotation.</title>
        <authorList>
            <consortium name="The Broad Institute Genomics Platform"/>
            <consortium name="The Broad Institute Genome Sequencing Center for Infectious Disease"/>
            <person name="Wu L."/>
            <person name="Ma J."/>
        </authorList>
    </citation>
    <scope>NUCLEOTIDE SEQUENCE [LARGE SCALE GENOMIC DNA]</scope>
    <source>
        <strain evidence="6">KCTC 62164</strain>
    </source>
</reference>
<keyword evidence="2 4" id="KW-1133">Transmembrane helix</keyword>
<name>A0ABV7D442_9PROT</name>
<evidence type="ECO:0000256" key="4">
    <source>
        <dbReference type="SAM" id="Phobius"/>
    </source>
</evidence>
<evidence type="ECO:0000313" key="6">
    <source>
        <dbReference type="Proteomes" id="UP001595444"/>
    </source>
</evidence>
<dbReference type="Pfam" id="PF07690">
    <property type="entry name" value="MFS_1"/>
    <property type="match status" value="1"/>
</dbReference>
<evidence type="ECO:0000256" key="2">
    <source>
        <dbReference type="ARBA" id="ARBA00022989"/>
    </source>
</evidence>
<feature type="transmembrane region" description="Helical" evidence="4">
    <location>
        <begin position="53"/>
        <end position="75"/>
    </location>
</feature>
<keyword evidence="6" id="KW-1185">Reference proteome</keyword>